<gene>
    <name evidence="1" type="ORF">GMA92_13940</name>
</gene>
<comment type="caution">
    <text evidence="1">The sequence shown here is derived from an EMBL/GenBank/DDBJ whole genome shotgun (WGS) entry which is preliminary data.</text>
</comment>
<dbReference type="Proteomes" id="UP000487649">
    <property type="component" value="Unassembled WGS sequence"/>
</dbReference>
<accession>A0A9X5API8</accession>
<reference evidence="1 2" key="1">
    <citation type="journal article" date="2019" name="Nat. Med.">
        <title>A library of human gut bacterial isolates paired with longitudinal multiomics data enables mechanistic microbiome research.</title>
        <authorList>
            <person name="Poyet M."/>
            <person name="Groussin M."/>
            <person name="Gibbons S.M."/>
            <person name="Avila-Pacheco J."/>
            <person name="Jiang X."/>
            <person name="Kearney S.M."/>
            <person name="Perrotta A.R."/>
            <person name="Berdy B."/>
            <person name="Zhao S."/>
            <person name="Lieberman T.D."/>
            <person name="Swanson P.K."/>
            <person name="Smith M."/>
            <person name="Roesemann S."/>
            <person name="Alexander J.E."/>
            <person name="Rich S.A."/>
            <person name="Livny J."/>
            <person name="Vlamakis H."/>
            <person name="Clish C."/>
            <person name="Bullock K."/>
            <person name="Deik A."/>
            <person name="Scott J."/>
            <person name="Pierce K.A."/>
            <person name="Xavier R.J."/>
            <person name="Alm E.J."/>
        </authorList>
    </citation>
    <scope>NUCLEOTIDE SEQUENCE [LARGE SCALE GENOMIC DNA]</scope>
    <source>
        <strain evidence="1 2">BIOML-A198</strain>
    </source>
</reference>
<sequence length="83" mass="9992">MKFIPKHDEMMPIEAGDVIEYFGSHERMVRVLVIRTGLEYGLLSLEDASQYTQRFKDVEEIIKFFTDYEFRIIKSYHIELREV</sequence>
<dbReference type="AlphaFoldDB" id="A0A9X5API8"/>
<organism evidence="1 2">
    <name type="scientific">Turicibacter sanguinis</name>
    <dbReference type="NCBI Taxonomy" id="154288"/>
    <lineage>
        <taxon>Bacteria</taxon>
        <taxon>Bacillati</taxon>
        <taxon>Bacillota</taxon>
        <taxon>Erysipelotrichia</taxon>
        <taxon>Erysipelotrichales</taxon>
        <taxon>Turicibacteraceae</taxon>
        <taxon>Turicibacter</taxon>
    </lineage>
</organism>
<evidence type="ECO:0000313" key="2">
    <source>
        <dbReference type="Proteomes" id="UP000487649"/>
    </source>
</evidence>
<dbReference type="EMBL" id="WMQE01000041">
    <property type="protein sequence ID" value="MTK22513.1"/>
    <property type="molecule type" value="Genomic_DNA"/>
</dbReference>
<evidence type="ECO:0000313" key="1">
    <source>
        <dbReference type="EMBL" id="MTK22513.1"/>
    </source>
</evidence>
<proteinExistence type="predicted"/>
<name>A0A9X5API8_9FIRM</name>
<protein>
    <submittedName>
        <fullName evidence="1">Uncharacterized protein</fullName>
    </submittedName>
</protein>